<dbReference type="InterPro" id="IPR000182">
    <property type="entry name" value="GNAT_dom"/>
</dbReference>
<dbReference type="GO" id="GO:0016747">
    <property type="term" value="F:acyltransferase activity, transferring groups other than amino-acyl groups"/>
    <property type="evidence" value="ECO:0007669"/>
    <property type="project" value="InterPro"/>
</dbReference>
<dbReference type="EMBL" id="VUNQ01000009">
    <property type="protein sequence ID" value="MSU00986.1"/>
    <property type="molecule type" value="Genomic_DNA"/>
</dbReference>
<dbReference type="Pfam" id="PF00583">
    <property type="entry name" value="Acetyltransf_1"/>
    <property type="match status" value="1"/>
</dbReference>
<dbReference type="CDD" id="cd04301">
    <property type="entry name" value="NAT_SF"/>
    <property type="match status" value="1"/>
</dbReference>
<accession>A0A6N7XH26</accession>
<evidence type="ECO:0000259" key="1">
    <source>
        <dbReference type="PROSITE" id="PS51186"/>
    </source>
</evidence>
<proteinExistence type="predicted"/>
<dbReference type="Gene3D" id="3.40.630.30">
    <property type="match status" value="1"/>
</dbReference>
<feature type="domain" description="N-acetyltransferase" evidence="1">
    <location>
        <begin position="15"/>
        <end position="180"/>
    </location>
</feature>
<dbReference type="InterPro" id="IPR016181">
    <property type="entry name" value="Acyl_CoA_acyltransferase"/>
</dbReference>
<reference evidence="2 3" key="1">
    <citation type="submission" date="2019-09" db="EMBL/GenBank/DDBJ databases">
        <title>In-depth cultivation of the pig gut microbiome towards novel bacterial diversity and tailored functional studies.</title>
        <authorList>
            <person name="Wylensek D."/>
            <person name="Hitch T.C.A."/>
            <person name="Clavel T."/>
        </authorList>
    </citation>
    <scope>NUCLEOTIDE SEQUENCE [LARGE SCALE GENOMIC DNA]</scope>
    <source>
        <strain evidence="2 3">WCA3-693-APC-4?</strain>
    </source>
</reference>
<dbReference type="Proteomes" id="UP000469523">
    <property type="component" value="Unassembled WGS sequence"/>
</dbReference>
<name>A0A6N7XH26_9FIRM</name>
<dbReference type="RefSeq" id="WP_154439407.1">
    <property type="nucleotide sequence ID" value="NZ_JAHLPJ010000001.1"/>
</dbReference>
<dbReference type="PROSITE" id="PS51186">
    <property type="entry name" value="GNAT"/>
    <property type="match status" value="1"/>
</dbReference>
<protein>
    <submittedName>
        <fullName evidence="2">GNAT family N-acetyltransferase</fullName>
    </submittedName>
</protein>
<gene>
    <name evidence="2" type="ORF">FYJ83_05845</name>
</gene>
<keyword evidence="2" id="KW-0808">Transferase</keyword>
<keyword evidence="3" id="KW-1185">Reference proteome</keyword>
<dbReference type="AlphaFoldDB" id="A0A6N7XH26"/>
<evidence type="ECO:0000313" key="3">
    <source>
        <dbReference type="Proteomes" id="UP000469523"/>
    </source>
</evidence>
<evidence type="ECO:0000313" key="2">
    <source>
        <dbReference type="EMBL" id="MSU00986.1"/>
    </source>
</evidence>
<sequence>MQKNLYSHELNNEYIEFRLLSDGDSVEELTQLLNKSYKTLADMGLNYVAATQDSSITLDRINKAYKCYVGIYKNKIVSTISLYKPEASDGNSWYSKEFVAKIGQFAVEPELQKYGVGSKMMDIVEDEARKMDNVRELALDTAETAYHLIDYYKKRGYKYIETIKWDVTNYKSVILSKGLYSD</sequence>
<comment type="caution">
    <text evidence="2">The sequence shown here is derived from an EMBL/GenBank/DDBJ whole genome shotgun (WGS) entry which is preliminary data.</text>
</comment>
<organism evidence="2 3">
    <name type="scientific">Tissierella pigra</name>
    <dbReference type="NCBI Taxonomy" id="2607614"/>
    <lineage>
        <taxon>Bacteria</taxon>
        <taxon>Bacillati</taxon>
        <taxon>Bacillota</taxon>
        <taxon>Tissierellia</taxon>
        <taxon>Tissierellales</taxon>
        <taxon>Tissierellaceae</taxon>
        <taxon>Tissierella</taxon>
    </lineage>
</organism>
<dbReference type="SUPFAM" id="SSF55729">
    <property type="entry name" value="Acyl-CoA N-acyltransferases (Nat)"/>
    <property type="match status" value="1"/>
</dbReference>